<evidence type="ECO:0000313" key="4">
    <source>
        <dbReference type="Proteomes" id="UP000015100"/>
    </source>
</evidence>
<feature type="domain" description="F-box" evidence="2">
    <location>
        <begin position="2"/>
        <end position="54"/>
    </location>
</feature>
<evidence type="ECO:0000313" key="3">
    <source>
        <dbReference type="EMBL" id="EPS36058.1"/>
    </source>
</evidence>
<dbReference type="Proteomes" id="UP000015100">
    <property type="component" value="Unassembled WGS sequence"/>
</dbReference>
<dbReference type="HOGENOM" id="CLU_362473_0_0_1"/>
<dbReference type="STRING" id="1284197.S8BAB6"/>
<dbReference type="InterPro" id="IPR036047">
    <property type="entry name" value="F-box-like_dom_sf"/>
</dbReference>
<keyword evidence="4" id="KW-1185">Reference proteome</keyword>
<organism evidence="3 4">
    <name type="scientific">Dactylellina haptotyla (strain CBS 200.50)</name>
    <name type="common">Nematode-trapping fungus</name>
    <name type="synonym">Monacrosporium haptotylum</name>
    <dbReference type="NCBI Taxonomy" id="1284197"/>
    <lineage>
        <taxon>Eukaryota</taxon>
        <taxon>Fungi</taxon>
        <taxon>Dikarya</taxon>
        <taxon>Ascomycota</taxon>
        <taxon>Pezizomycotina</taxon>
        <taxon>Orbiliomycetes</taxon>
        <taxon>Orbiliales</taxon>
        <taxon>Orbiliaceae</taxon>
        <taxon>Dactylellina</taxon>
    </lineage>
</organism>
<gene>
    <name evidence="3" type="ORF">H072_10510</name>
</gene>
<dbReference type="PANTHER" id="PTHR37490">
    <property type="entry name" value="EXPRESSED PROTEIN"/>
    <property type="match status" value="1"/>
</dbReference>
<reference evidence="4" key="2">
    <citation type="submission" date="2013-04" db="EMBL/GenBank/DDBJ databases">
        <title>Genomic mechanisms accounting for the adaptation to parasitism in nematode-trapping fungi.</title>
        <authorList>
            <person name="Ahren D.G."/>
        </authorList>
    </citation>
    <scope>NUCLEOTIDE SEQUENCE [LARGE SCALE GENOMIC DNA]</scope>
    <source>
        <strain evidence="4">CBS 200.50</strain>
    </source>
</reference>
<evidence type="ECO:0000259" key="2">
    <source>
        <dbReference type="PROSITE" id="PS50181"/>
    </source>
</evidence>
<dbReference type="InterPro" id="IPR021838">
    <property type="entry name" value="DUF3431"/>
</dbReference>
<dbReference type="InterPro" id="IPR001810">
    <property type="entry name" value="F-box_dom"/>
</dbReference>
<name>S8BAB6_DACHA</name>
<dbReference type="OrthoDB" id="28755at2759"/>
<protein>
    <recommendedName>
        <fullName evidence="2">F-box domain-containing protein</fullName>
    </recommendedName>
</protein>
<dbReference type="Gene3D" id="1.20.1280.50">
    <property type="match status" value="1"/>
</dbReference>
<evidence type="ECO:0000256" key="1">
    <source>
        <dbReference type="SAM" id="MobiDB-lite"/>
    </source>
</evidence>
<dbReference type="Pfam" id="PF12937">
    <property type="entry name" value="F-box-like"/>
    <property type="match status" value="1"/>
</dbReference>
<dbReference type="AlphaFoldDB" id="S8BAB6"/>
<proteinExistence type="predicted"/>
<dbReference type="PANTHER" id="PTHR37490:SF1">
    <property type="entry name" value="GLYCOSYLTRANSFERASE 2-LIKE DOMAIN-CONTAINING PROTEIN"/>
    <property type="match status" value="1"/>
</dbReference>
<feature type="compositionally biased region" description="Basic and acidic residues" evidence="1">
    <location>
        <begin position="207"/>
        <end position="228"/>
    </location>
</feature>
<dbReference type="PROSITE" id="PS50181">
    <property type="entry name" value="FBOX"/>
    <property type="match status" value="1"/>
</dbReference>
<dbReference type="eggNOG" id="ENOG502S1MF">
    <property type="taxonomic scope" value="Eukaryota"/>
</dbReference>
<dbReference type="SUPFAM" id="SSF81383">
    <property type="entry name" value="F-box domain"/>
    <property type="match status" value="1"/>
</dbReference>
<sequence length="771" mass="88649">MMIQITDLPSELLLHIFRFLGGYNKHYPIINCKLTCKRFRDVAQNLPIRAFKLALFHKHQLEWKFTRYLLNHPDSCNQLKRLNVKWCKHHDPTSQVARHCIRKRWIWTKQELRLLKNFSTGPSATSQLTPDTYTAIVLGVNAEALVPFILCFAGNLEYFRLGEYHISVPKAVTYVEPSSPSQAEVLEYYLSDDALLPQEGISADEWSEARDGDENHNHDRAGGRRDPQLDGYVAGTLTQRDDIHFPQGRGKCLWFHVNMCTGDIDAGGYCYLPGLVNVKTLILGENERRMAWELKKTADWSAGRYLAPILFLPRLEFLYVESCSSVVGEPLGFGNLKSEEEEEEEGDDKGNVITSKVRILKMHNSKMTLDELVAAAGVTRDLVDFEAYPNYIYGKLGDTRPLVEALRRCNAGLELDMISIMRKGGEILNGKFYASDYSDDVLIWDPFMITTNTAVTLGPPSFSFQHLATALTLQTELESPESRADLDIVISHYNEDFTELKSIIADIQKIPVIKRLKRRIYLYTKNQHNFNHTDYITRFLDINHTIVAKNEGREGGTYLKHIIENYDTLARHTLFMQAAPHAFSEFLETLSTYFYEDTGVLSLGPYQRCSCGACRDPYNHPIVWNRVPEIYTLTHEKFCPKSGLLLTFKGQMVASNKHIRKTKIEAYERIYDTLRYSLNLDRPAAIWGFYEESVTNPYFGHSLERSWMTLFHCVRPELARTCERNRQLDRRSGHLRRDACQCVMKRGKDNGGAQLELFPKIRSIQWGNFSL</sequence>
<comment type="caution">
    <text evidence="3">The sequence shown here is derived from an EMBL/GenBank/DDBJ whole genome shotgun (WGS) entry which is preliminary data.</text>
</comment>
<dbReference type="Pfam" id="PF11913">
    <property type="entry name" value="DUF3431"/>
    <property type="match status" value="1"/>
</dbReference>
<dbReference type="EMBL" id="AQGS01000985">
    <property type="protein sequence ID" value="EPS36058.1"/>
    <property type="molecule type" value="Genomic_DNA"/>
</dbReference>
<feature type="region of interest" description="Disordered" evidence="1">
    <location>
        <begin position="205"/>
        <end position="229"/>
    </location>
</feature>
<accession>S8BAB6</accession>
<reference evidence="3 4" key="1">
    <citation type="journal article" date="2013" name="PLoS Genet.">
        <title>Genomic mechanisms accounting for the adaptation to parasitism in nematode-trapping fungi.</title>
        <authorList>
            <person name="Meerupati T."/>
            <person name="Andersson K.M."/>
            <person name="Friman E."/>
            <person name="Kumar D."/>
            <person name="Tunlid A."/>
            <person name="Ahren D."/>
        </authorList>
    </citation>
    <scope>NUCLEOTIDE SEQUENCE [LARGE SCALE GENOMIC DNA]</scope>
    <source>
        <strain evidence="3 4">CBS 200.50</strain>
    </source>
</reference>